<dbReference type="GO" id="GO:0006891">
    <property type="term" value="P:intra-Golgi vesicle-mediated transport"/>
    <property type="evidence" value="ECO:0007669"/>
    <property type="project" value="InterPro"/>
</dbReference>
<evidence type="ECO:0000313" key="8">
    <source>
        <dbReference type="Proteomes" id="UP001445335"/>
    </source>
</evidence>
<feature type="domain" description="Conserved oligomeric Golgi complex subunit 5 N-terminal" evidence="5">
    <location>
        <begin position="7"/>
        <end position="109"/>
    </location>
</feature>
<dbReference type="PANTHER" id="PTHR13228">
    <property type="entry name" value="CONSERVED OLIGOMERIC GOLGI COMPLEX COMPONENT 5"/>
    <property type="match status" value="1"/>
</dbReference>
<dbReference type="GO" id="GO:0017119">
    <property type="term" value="C:Golgi transport complex"/>
    <property type="evidence" value="ECO:0007669"/>
    <property type="project" value="InterPro"/>
</dbReference>
<keyword evidence="4" id="KW-0472">Membrane</keyword>
<dbReference type="Pfam" id="PF20649">
    <property type="entry name" value="COG5_C"/>
    <property type="match status" value="1"/>
</dbReference>
<sequence>MAGSQNTAQAKAEQLQEGVRILNSRLRSVVMARQAELLAQADRLREAESAMQGINLVVESLAVALRRVRGEVGGPHAALRTQTAQLANLHATLDLLRHLIHRLKLVAKLRALLAAAPGEGVAAPGALDLAKAARLLADVADISAEADLSNLDAAAADEDLLRSADQQVRAQAEAVLRGGMEALNQAEMGSALQVYFNLRELPQAVAAAVDAHAGEVERALGGALDPRRLAPAAGGSRGAAAVAGPGGAKLGDIVWQRLGKALEALHSAAVAVWHLQRVLARKRDPLSHVLFAEEVARAGEPQPLERFWAAVTRALMAGLATAANPARGGLVREALAAHFPRLAQLLEDALGRLARDTQVKGVPAAVSDAEARAVLAAAAPFQNSYLAAALARMTDAVSAAFPGGARALPTSAELQKCIGRMHEELKAVGDSTRLAAQVAACAGKALRLLADKAEYMTATGPDLRSVAGACTGAQARNIALCGQLTEVHRSLATLLPRLMPPAAASLAGPLEAVQGVAVEAVVPLFRAAVEAAEGALLRMHQQDFEGEAAPDVAAPSPYMAELAHLLSHFRAEYLNKFSPAATAAVPSIAGALVERMASRVLVFFVRHASLLRPLGSAGKLQLAQDMAELEAAVGQSLAPVEALGGPHRVLRAFRPLLFLDTRTLAGSPLLATLPPSVALSHLFSRAPPGLQSPHQRSGFTPAQYSLWLDQHGPEEVTKYVRSALEACAPAARGQPGFDDVFPLMLRLCSPGQT</sequence>
<evidence type="ECO:0000256" key="1">
    <source>
        <dbReference type="ARBA" id="ARBA00004395"/>
    </source>
</evidence>
<dbReference type="AlphaFoldDB" id="A0AAW1RFB7"/>
<feature type="domain" description="Conserved oligomeric Golgi complex subunit 5 helical" evidence="6">
    <location>
        <begin position="148"/>
        <end position="349"/>
    </location>
</feature>
<reference evidence="7 8" key="1">
    <citation type="journal article" date="2024" name="Nat. Commun.">
        <title>Phylogenomics reveals the evolutionary origins of lichenization in chlorophyte algae.</title>
        <authorList>
            <person name="Puginier C."/>
            <person name="Libourel C."/>
            <person name="Otte J."/>
            <person name="Skaloud P."/>
            <person name="Haon M."/>
            <person name="Grisel S."/>
            <person name="Petersen M."/>
            <person name="Berrin J.G."/>
            <person name="Delaux P.M."/>
            <person name="Dal Grande F."/>
            <person name="Keller J."/>
        </authorList>
    </citation>
    <scope>NUCLEOTIDE SEQUENCE [LARGE SCALE GENOMIC DNA]</scope>
    <source>
        <strain evidence="7 8">SAG 245.80</strain>
    </source>
</reference>
<protein>
    <recommendedName>
        <fullName evidence="2">Conserved oligomeric Golgi complex subunit 5</fullName>
    </recommendedName>
</protein>
<dbReference type="PANTHER" id="PTHR13228:SF3">
    <property type="entry name" value="CONSERVED OLIGOMERIC GOLGI COMPLEX SUBUNIT 5"/>
    <property type="match status" value="1"/>
</dbReference>
<dbReference type="Pfam" id="PF10392">
    <property type="entry name" value="COG5_N"/>
    <property type="match status" value="1"/>
</dbReference>
<comment type="subcellular location">
    <subcellularLocation>
        <location evidence="1">Golgi apparatus membrane</location>
        <topology evidence="1">Peripheral membrane protein</topology>
    </subcellularLocation>
</comment>
<evidence type="ECO:0000313" key="7">
    <source>
        <dbReference type="EMBL" id="KAK9831986.1"/>
    </source>
</evidence>
<evidence type="ECO:0000256" key="4">
    <source>
        <dbReference type="ARBA" id="ARBA00023136"/>
    </source>
</evidence>
<dbReference type="GO" id="GO:0000139">
    <property type="term" value="C:Golgi membrane"/>
    <property type="evidence" value="ECO:0007669"/>
    <property type="project" value="UniProtKB-SubCell"/>
</dbReference>
<evidence type="ECO:0000259" key="6">
    <source>
        <dbReference type="Pfam" id="PF20649"/>
    </source>
</evidence>
<dbReference type="InterPro" id="IPR019465">
    <property type="entry name" value="Cog5"/>
</dbReference>
<gene>
    <name evidence="7" type="ORF">WJX81_006443</name>
</gene>
<evidence type="ECO:0000259" key="5">
    <source>
        <dbReference type="Pfam" id="PF10392"/>
    </source>
</evidence>
<dbReference type="Proteomes" id="UP001445335">
    <property type="component" value="Unassembled WGS sequence"/>
</dbReference>
<dbReference type="InterPro" id="IPR048485">
    <property type="entry name" value="COG5_helical"/>
</dbReference>
<evidence type="ECO:0000256" key="2">
    <source>
        <dbReference type="ARBA" id="ARBA00020974"/>
    </source>
</evidence>
<keyword evidence="3" id="KW-0333">Golgi apparatus</keyword>
<evidence type="ECO:0000256" key="3">
    <source>
        <dbReference type="ARBA" id="ARBA00023034"/>
    </source>
</evidence>
<keyword evidence="8" id="KW-1185">Reference proteome</keyword>
<comment type="caution">
    <text evidence="7">The sequence shown here is derived from an EMBL/GenBank/DDBJ whole genome shotgun (WGS) entry which is preliminary data.</text>
</comment>
<accession>A0AAW1RFB7</accession>
<dbReference type="InterPro" id="IPR049176">
    <property type="entry name" value="COG5_N"/>
</dbReference>
<organism evidence="7 8">
    <name type="scientific">Elliptochloris bilobata</name>
    <dbReference type="NCBI Taxonomy" id="381761"/>
    <lineage>
        <taxon>Eukaryota</taxon>
        <taxon>Viridiplantae</taxon>
        <taxon>Chlorophyta</taxon>
        <taxon>core chlorophytes</taxon>
        <taxon>Trebouxiophyceae</taxon>
        <taxon>Trebouxiophyceae incertae sedis</taxon>
        <taxon>Elliptochloris clade</taxon>
        <taxon>Elliptochloris</taxon>
    </lineage>
</organism>
<dbReference type="EMBL" id="JALJOU010000043">
    <property type="protein sequence ID" value="KAK9831986.1"/>
    <property type="molecule type" value="Genomic_DNA"/>
</dbReference>
<name>A0AAW1RFB7_9CHLO</name>
<proteinExistence type="predicted"/>